<dbReference type="RefSeq" id="WP_234986237.1">
    <property type="nucleotide sequence ID" value="NZ_FXBB01000049.1"/>
</dbReference>
<dbReference type="GO" id="GO:0005829">
    <property type="term" value="C:cytosol"/>
    <property type="evidence" value="ECO:0007669"/>
    <property type="project" value="TreeGrafter"/>
</dbReference>
<feature type="active site" description="Proton acceptor" evidence="10">
    <location>
        <position position="71"/>
    </location>
</feature>
<dbReference type="Proteomes" id="UP000193355">
    <property type="component" value="Unassembled WGS sequence"/>
</dbReference>
<feature type="binding site" evidence="10">
    <location>
        <position position="72"/>
    </location>
    <ligand>
        <name>substrate</name>
    </ligand>
</feature>
<evidence type="ECO:0000256" key="6">
    <source>
        <dbReference type="ARBA" id="ARBA00022842"/>
    </source>
</evidence>
<keyword evidence="7 10" id="KW-0546">Nucleotide metabolism</keyword>
<accession>A0A1X7L8C4</accession>
<comment type="function">
    <text evidence="10">Pyrophosphatase that catalyzes the hydrolysis of nucleoside triphosphates to their monophosphate derivatives, with a high preference for the non-canonical purine nucleotides XTP (xanthosine triphosphate), dITP (deoxyinosine triphosphate) and ITP. Seems to function as a house-cleaning enzyme that removes non-canonical purine nucleotides from the nucleotide pool, thus preventing their incorporation into DNA/RNA and avoiding chromosomal lesions.</text>
</comment>
<dbReference type="InterPro" id="IPR002637">
    <property type="entry name" value="RdgB/HAM1"/>
</dbReference>
<comment type="catalytic activity">
    <reaction evidence="8 10">
        <text>dITP + H2O = dIMP + diphosphate + H(+)</text>
        <dbReference type="Rhea" id="RHEA:28342"/>
        <dbReference type="ChEBI" id="CHEBI:15377"/>
        <dbReference type="ChEBI" id="CHEBI:15378"/>
        <dbReference type="ChEBI" id="CHEBI:33019"/>
        <dbReference type="ChEBI" id="CHEBI:61194"/>
        <dbReference type="ChEBI" id="CHEBI:61382"/>
        <dbReference type="EC" id="3.6.1.66"/>
    </reaction>
</comment>
<dbReference type="GO" id="GO:0017111">
    <property type="term" value="F:ribonucleoside triphosphate phosphatase activity"/>
    <property type="evidence" value="ECO:0007669"/>
    <property type="project" value="InterPro"/>
</dbReference>
<sequence length="197" mass="21526">MHLRDMVIASGNKGKFVEFRDLLSPLGIELHFGKDMSDLDVEETGSSFLENATLKAGAWASHAKMAALADDSGIEVEALDGRPGIYSARMGADERSCRDWLLNELQGVENRKARYTAALVLALPDGGIWSTEEYCYGTVAVEPRGENGFGYDPIFIPEGYDVTFGELDGSIKSSISHRAKASRNFIKWLAEGGNMVK</sequence>
<comment type="cofactor">
    <cofactor evidence="10">
        <name>Mg(2+)</name>
        <dbReference type="ChEBI" id="CHEBI:18420"/>
    </cofactor>
    <text evidence="10">Binds 1 Mg(2+) ion per subunit.</text>
</comment>
<dbReference type="FunFam" id="3.90.950.10:FF:000001">
    <property type="entry name" value="dITP/XTP pyrophosphatase"/>
    <property type="match status" value="1"/>
</dbReference>
<protein>
    <recommendedName>
        <fullName evidence="10">dITP/XTP pyrophosphatase</fullName>
        <ecNumber evidence="10">3.6.1.66</ecNumber>
    </recommendedName>
    <alternativeName>
        <fullName evidence="10">Non-canonical purine NTP pyrophosphatase</fullName>
    </alternativeName>
    <alternativeName>
        <fullName evidence="10">Non-standard purine NTP pyrophosphatase</fullName>
    </alternativeName>
    <alternativeName>
        <fullName evidence="10">Nucleoside-triphosphate diphosphatase</fullName>
    </alternativeName>
    <alternativeName>
        <fullName evidence="10">Nucleoside-triphosphate pyrophosphatase</fullName>
        <shortName evidence="10">NTPase</shortName>
    </alternativeName>
</protein>
<dbReference type="GO" id="GO:0009146">
    <property type="term" value="P:purine nucleoside triphosphate catabolic process"/>
    <property type="evidence" value="ECO:0007669"/>
    <property type="project" value="UniProtKB-UniRule"/>
</dbReference>
<dbReference type="GO" id="GO:0036220">
    <property type="term" value="F:ITP diphosphatase activity"/>
    <property type="evidence" value="ECO:0007669"/>
    <property type="project" value="UniProtKB-UniRule"/>
</dbReference>
<dbReference type="EMBL" id="FXBB01000049">
    <property type="protein sequence ID" value="SMG49419.1"/>
    <property type="molecule type" value="Genomic_DNA"/>
</dbReference>
<dbReference type="Pfam" id="PF01725">
    <property type="entry name" value="Ham1p_like"/>
    <property type="match status" value="1"/>
</dbReference>
<proteinExistence type="inferred from homology"/>
<keyword evidence="5 10" id="KW-0378">Hydrolase</keyword>
<feature type="binding site" evidence="10">
    <location>
        <position position="71"/>
    </location>
    <ligand>
        <name>Mg(2+)</name>
        <dbReference type="ChEBI" id="CHEBI:18420"/>
    </ligand>
</feature>
<evidence type="ECO:0000256" key="1">
    <source>
        <dbReference type="ARBA" id="ARBA00008023"/>
    </source>
</evidence>
<dbReference type="PANTHER" id="PTHR11067">
    <property type="entry name" value="INOSINE TRIPHOSPHATE PYROPHOSPHATASE/HAM1 PROTEIN"/>
    <property type="match status" value="1"/>
</dbReference>
<dbReference type="GO" id="GO:0036222">
    <property type="term" value="F:XTP diphosphatase activity"/>
    <property type="evidence" value="ECO:0007669"/>
    <property type="project" value="UniProtKB-UniRule"/>
</dbReference>
<evidence type="ECO:0000313" key="12">
    <source>
        <dbReference type="EMBL" id="SMG49419.1"/>
    </source>
</evidence>
<feature type="binding site" evidence="10">
    <location>
        <begin position="177"/>
        <end position="178"/>
    </location>
    <ligand>
        <name>substrate</name>
    </ligand>
</feature>
<dbReference type="GO" id="GO:0009117">
    <property type="term" value="P:nucleotide metabolic process"/>
    <property type="evidence" value="ECO:0007669"/>
    <property type="project" value="UniProtKB-KW"/>
</dbReference>
<evidence type="ECO:0000256" key="7">
    <source>
        <dbReference type="ARBA" id="ARBA00023080"/>
    </source>
</evidence>
<gene>
    <name evidence="12" type="ORF">SAMN06275492_14911</name>
</gene>
<name>A0A1X7L8C4_9BACT</name>
<evidence type="ECO:0000256" key="8">
    <source>
        <dbReference type="ARBA" id="ARBA00051875"/>
    </source>
</evidence>
<dbReference type="EC" id="3.6.1.66" evidence="10"/>
<dbReference type="GO" id="GO:0046872">
    <property type="term" value="F:metal ion binding"/>
    <property type="evidence" value="ECO:0007669"/>
    <property type="project" value="UniProtKB-KW"/>
</dbReference>
<evidence type="ECO:0000256" key="11">
    <source>
        <dbReference type="RuleBase" id="RU003781"/>
    </source>
</evidence>
<dbReference type="GO" id="GO:0000166">
    <property type="term" value="F:nucleotide binding"/>
    <property type="evidence" value="ECO:0007669"/>
    <property type="project" value="UniProtKB-KW"/>
</dbReference>
<evidence type="ECO:0000256" key="3">
    <source>
        <dbReference type="ARBA" id="ARBA00022723"/>
    </source>
</evidence>
<keyword evidence="13" id="KW-1185">Reference proteome</keyword>
<comment type="catalytic activity">
    <reaction evidence="9 10">
        <text>XTP + H2O = XMP + diphosphate + H(+)</text>
        <dbReference type="Rhea" id="RHEA:28610"/>
        <dbReference type="ChEBI" id="CHEBI:15377"/>
        <dbReference type="ChEBI" id="CHEBI:15378"/>
        <dbReference type="ChEBI" id="CHEBI:33019"/>
        <dbReference type="ChEBI" id="CHEBI:57464"/>
        <dbReference type="ChEBI" id="CHEBI:61314"/>
        <dbReference type="EC" id="3.6.1.66"/>
    </reaction>
</comment>
<dbReference type="CDD" id="cd00515">
    <property type="entry name" value="HAM1"/>
    <property type="match status" value="1"/>
</dbReference>
<dbReference type="GO" id="GO:0035870">
    <property type="term" value="F:dITP diphosphatase activity"/>
    <property type="evidence" value="ECO:0007669"/>
    <property type="project" value="UniProtKB-UniRule"/>
</dbReference>
<evidence type="ECO:0000256" key="4">
    <source>
        <dbReference type="ARBA" id="ARBA00022741"/>
    </source>
</evidence>
<feature type="binding site" evidence="10">
    <location>
        <begin position="149"/>
        <end position="152"/>
    </location>
    <ligand>
        <name>substrate</name>
    </ligand>
</feature>
<keyword evidence="4 10" id="KW-0547">Nucleotide-binding</keyword>
<dbReference type="PANTHER" id="PTHR11067:SF9">
    <property type="entry name" value="INOSINE TRIPHOSPHATE PYROPHOSPHATASE"/>
    <property type="match status" value="1"/>
</dbReference>
<evidence type="ECO:0000256" key="10">
    <source>
        <dbReference type="HAMAP-Rule" id="MF_01405"/>
    </source>
</evidence>
<evidence type="ECO:0000256" key="9">
    <source>
        <dbReference type="ARBA" id="ARBA00052017"/>
    </source>
</evidence>
<organism evidence="12 13">
    <name type="scientific">Dethiosulfovibrio salsuginis</name>
    <dbReference type="NCBI Taxonomy" id="561720"/>
    <lineage>
        <taxon>Bacteria</taxon>
        <taxon>Thermotogati</taxon>
        <taxon>Synergistota</taxon>
        <taxon>Synergistia</taxon>
        <taxon>Synergistales</taxon>
        <taxon>Dethiosulfovibrionaceae</taxon>
        <taxon>Dethiosulfovibrio</taxon>
    </lineage>
</organism>
<dbReference type="HAMAP" id="MF_01405">
    <property type="entry name" value="Non_canon_purine_NTPase"/>
    <property type="match status" value="1"/>
</dbReference>
<reference evidence="13" key="1">
    <citation type="submission" date="2017-04" db="EMBL/GenBank/DDBJ databases">
        <authorList>
            <person name="Varghese N."/>
            <person name="Submissions S."/>
        </authorList>
    </citation>
    <scope>NUCLEOTIDE SEQUENCE [LARGE SCALE GENOMIC DNA]</scope>
    <source>
        <strain evidence="13">USBA 82</strain>
    </source>
</reference>
<evidence type="ECO:0000256" key="2">
    <source>
        <dbReference type="ARBA" id="ARBA00011738"/>
    </source>
</evidence>
<dbReference type="Gene3D" id="3.90.950.10">
    <property type="match status" value="1"/>
</dbReference>
<comment type="similarity">
    <text evidence="1 10 11">Belongs to the HAM1 NTPase family.</text>
</comment>
<keyword evidence="3 10" id="KW-0479">Metal-binding</keyword>
<feature type="binding site" evidence="10">
    <location>
        <begin position="10"/>
        <end position="15"/>
    </location>
    <ligand>
        <name>substrate</name>
    </ligand>
</feature>
<comment type="catalytic activity">
    <reaction evidence="10">
        <text>ITP + H2O = IMP + diphosphate + H(+)</text>
        <dbReference type="Rhea" id="RHEA:29399"/>
        <dbReference type="ChEBI" id="CHEBI:15377"/>
        <dbReference type="ChEBI" id="CHEBI:15378"/>
        <dbReference type="ChEBI" id="CHEBI:33019"/>
        <dbReference type="ChEBI" id="CHEBI:58053"/>
        <dbReference type="ChEBI" id="CHEBI:61402"/>
        <dbReference type="EC" id="3.6.1.66"/>
    </reaction>
</comment>
<evidence type="ECO:0000313" key="13">
    <source>
        <dbReference type="Proteomes" id="UP000193355"/>
    </source>
</evidence>
<feature type="binding site" evidence="10">
    <location>
        <position position="42"/>
    </location>
    <ligand>
        <name>Mg(2+)</name>
        <dbReference type="ChEBI" id="CHEBI:18420"/>
    </ligand>
</feature>
<dbReference type="STRING" id="561720.SAMN06275492_14911"/>
<feature type="binding site" evidence="10">
    <location>
        <position position="172"/>
    </location>
    <ligand>
        <name>substrate</name>
    </ligand>
</feature>
<evidence type="ECO:0000256" key="5">
    <source>
        <dbReference type="ARBA" id="ARBA00022801"/>
    </source>
</evidence>
<dbReference type="AlphaFoldDB" id="A0A1X7L8C4"/>
<dbReference type="NCBIfam" id="TIGR00042">
    <property type="entry name" value="RdgB/HAM1 family non-canonical purine NTP pyrophosphatase"/>
    <property type="match status" value="1"/>
</dbReference>
<dbReference type="SUPFAM" id="SSF52972">
    <property type="entry name" value="ITPase-like"/>
    <property type="match status" value="1"/>
</dbReference>
<comment type="subunit">
    <text evidence="2 10">Homodimer.</text>
</comment>
<dbReference type="InterPro" id="IPR029001">
    <property type="entry name" value="ITPase-like_fam"/>
</dbReference>
<dbReference type="InterPro" id="IPR020922">
    <property type="entry name" value="dITP/XTP_pyrophosphatase"/>
</dbReference>
<keyword evidence="6 10" id="KW-0460">Magnesium</keyword>